<feature type="domain" description="ABC3 transporter permease C-terminal" evidence="7">
    <location>
        <begin position="673"/>
        <end position="786"/>
    </location>
</feature>
<keyword evidence="2" id="KW-1003">Cell membrane</keyword>
<evidence type="ECO:0000313" key="9">
    <source>
        <dbReference type="EMBL" id="KOO67790.1"/>
    </source>
</evidence>
<feature type="transmembrane region" description="Helical" evidence="6">
    <location>
        <begin position="416"/>
        <end position="436"/>
    </location>
</feature>
<reference evidence="9 10" key="1">
    <citation type="submission" date="2015-06" db="EMBL/GenBank/DDBJ databases">
        <title>Prevotella sp. 109, sp. nov., a novel member of the family Prevotellaceae isolated from human faeces.</title>
        <authorList>
            <person name="Shkoporov A.N."/>
            <person name="Chaplin A.V."/>
            <person name="Kafarskaia L.I."/>
            <person name="Efimov B.A."/>
        </authorList>
    </citation>
    <scope>NUCLEOTIDE SEQUENCE [LARGE SCALE GENOMIC DNA]</scope>
    <source>
        <strain evidence="9 10">109</strain>
    </source>
</reference>
<evidence type="ECO:0000256" key="1">
    <source>
        <dbReference type="ARBA" id="ARBA00004651"/>
    </source>
</evidence>
<feature type="transmembrane region" description="Helical" evidence="6">
    <location>
        <begin position="722"/>
        <end position="745"/>
    </location>
</feature>
<dbReference type="InterPro" id="IPR050250">
    <property type="entry name" value="Macrolide_Exporter_MacB"/>
</dbReference>
<feature type="domain" description="MacB-like periplasmic core" evidence="8">
    <location>
        <begin position="25"/>
        <end position="229"/>
    </location>
</feature>
<dbReference type="OrthoDB" id="905059at2"/>
<evidence type="ECO:0000259" key="8">
    <source>
        <dbReference type="Pfam" id="PF12704"/>
    </source>
</evidence>
<dbReference type="Pfam" id="PF02687">
    <property type="entry name" value="FtsX"/>
    <property type="match status" value="1"/>
</dbReference>
<feature type="domain" description="MacB-like periplasmic core" evidence="8">
    <location>
        <begin position="426"/>
        <end position="641"/>
    </location>
</feature>
<name>A0A8E1UPN7_9BACT</name>
<feature type="transmembrane region" description="Helical" evidence="6">
    <location>
        <begin position="374"/>
        <end position="395"/>
    </location>
</feature>
<feature type="transmembrane region" description="Helical" evidence="6">
    <location>
        <begin position="326"/>
        <end position="351"/>
    </location>
</feature>
<dbReference type="RefSeq" id="WP_053398884.1">
    <property type="nucleotide sequence ID" value="NZ_LFQU01000025.1"/>
</dbReference>
<evidence type="ECO:0000259" key="7">
    <source>
        <dbReference type="Pfam" id="PF02687"/>
    </source>
</evidence>
<gene>
    <name evidence="9" type="ORF">ACU52_11565</name>
</gene>
<keyword evidence="10" id="KW-1185">Reference proteome</keyword>
<evidence type="ECO:0000256" key="6">
    <source>
        <dbReference type="SAM" id="Phobius"/>
    </source>
</evidence>
<feature type="transmembrane region" description="Helical" evidence="6">
    <location>
        <begin position="20"/>
        <end position="41"/>
    </location>
</feature>
<dbReference type="GO" id="GO:0022857">
    <property type="term" value="F:transmembrane transporter activity"/>
    <property type="evidence" value="ECO:0007669"/>
    <property type="project" value="TreeGrafter"/>
</dbReference>
<accession>A0A8E1UPN7</accession>
<protein>
    <recommendedName>
        <fullName evidence="11">ABC transporter permease</fullName>
    </recommendedName>
</protein>
<dbReference type="Proteomes" id="UP000036951">
    <property type="component" value="Unassembled WGS sequence"/>
</dbReference>
<organism evidence="9 10">
    <name type="scientific">Xylanibacter rarus</name>
    <dbReference type="NCBI Taxonomy" id="1676614"/>
    <lineage>
        <taxon>Bacteria</taxon>
        <taxon>Pseudomonadati</taxon>
        <taxon>Bacteroidota</taxon>
        <taxon>Bacteroidia</taxon>
        <taxon>Bacteroidales</taxon>
        <taxon>Prevotellaceae</taxon>
        <taxon>Xylanibacter</taxon>
    </lineage>
</organism>
<comment type="caution">
    <text evidence="9">The sequence shown here is derived from an EMBL/GenBank/DDBJ whole genome shotgun (WGS) entry which is preliminary data.</text>
</comment>
<dbReference type="AlphaFoldDB" id="A0A8E1UPN7"/>
<evidence type="ECO:0000256" key="4">
    <source>
        <dbReference type="ARBA" id="ARBA00022989"/>
    </source>
</evidence>
<sequence length="793" mass="88731">MNNITQALKNLTRRGQHNIIKILCLGIGFALASVLIAKLWYKHEYDTCYPDHDRIYRISEKISRGSDPEATYGNTPGGIATTLKKYIPEIETATRINPACNDEEMKINGERRVKGNIYVVDSCFFKMFPTRILEGNADEVLAKPYYCLVSRTMAERMGGNVIGRKLELTSIPGLTMTIGAVYEDYPWNSSFHDYDVMLSMTTQRSFSYDGQDNLAGNDRYYSFIKVSKGCHPEQGDFDNKVNEIVSKFLALLEKEEIKFSLKFTPISKYHQEDSYFRQTFLMMMILAAVILAASVLNYLLIVIGNTVTRGREMAVRKCYGAMPRNILGITMAETLLHIVLAMMLAAALIYACKGSIETLLSAPVSSLFTGKGTLFLTALLIVVFIVSALLPGRIYNAVPVTTAFRNFTESRRRWKMALLAVQFLFVSFLVCLLLIVNSQYSKLTDFDLGYSYDRLAIVNVNQIKGEKRSAMVTELSKMPEIEAWTAVTSPLFSNGGGNNIVDPETGEEMFNATDLYMAGDNYLDMLGIKLRQGRGFNASSDSLKEMMVSPDFAQKLKNEKKWKDVIGRKILITEHSQTGKDLFTIVGIYDNFHANTALDDDDRPTMMFHSDPYGSYISYFLLKFHDLTADNMQAVQQRLQRLYPDETIIVDSYARQLDTWYDSVKHFRSAVMTAGICALLIALMGLIGYVNDEMQRRSKEIAIRKVNGATAISVLRMVLGNVLLTAVPSAIAGAILAGIVAGKWLEDFSVRTNMSPWLFVAGILAVVAVIAATVAANAYRTANSNPVKYLKNE</sequence>
<proteinExistence type="predicted"/>
<dbReference type="Pfam" id="PF12704">
    <property type="entry name" value="MacB_PCD"/>
    <property type="match status" value="2"/>
</dbReference>
<evidence type="ECO:0008006" key="11">
    <source>
        <dbReference type="Google" id="ProtNLM"/>
    </source>
</evidence>
<evidence type="ECO:0000313" key="10">
    <source>
        <dbReference type="Proteomes" id="UP000036951"/>
    </source>
</evidence>
<dbReference type="PANTHER" id="PTHR30572">
    <property type="entry name" value="MEMBRANE COMPONENT OF TRANSPORTER-RELATED"/>
    <property type="match status" value="1"/>
</dbReference>
<evidence type="ECO:0000256" key="5">
    <source>
        <dbReference type="ARBA" id="ARBA00023136"/>
    </source>
</evidence>
<dbReference type="GO" id="GO:0005886">
    <property type="term" value="C:plasma membrane"/>
    <property type="evidence" value="ECO:0007669"/>
    <property type="project" value="UniProtKB-SubCell"/>
</dbReference>
<dbReference type="InterPro" id="IPR025857">
    <property type="entry name" value="MacB_PCD"/>
</dbReference>
<dbReference type="PANTHER" id="PTHR30572:SF18">
    <property type="entry name" value="ABC-TYPE MACROLIDE FAMILY EXPORT SYSTEM PERMEASE COMPONENT 2"/>
    <property type="match status" value="1"/>
</dbReference>
<feature type="transmembrane region" description="Helical" evidence="6">
    <location>
        <begin position="757"/>
        <end position="779"/>
    </location>
</feature>
<feature type="transmembrane region" description="Helical" evidence="6">
    <location>
        <begin position="670"/>
        <end position="690"/>
    </location>
</feature>
<evidence type="ECO:0000256" key="3">
    <source>
        <dbReference type="ARBA" id="ARBA00022692"/>
    </source>
</evidence>
<dbReference type="EMBL" id="LFQU01000025">
    <property type="protein sequence ID" value="KOO67790.1"/>
    <property type="molecule type" value="Genomic_DNA"/>
</dbReference>
<feature type="transmembrane region" description="Helical" evidence="6">
    <location>
        <begin position="280"/>
        <end position="305"/>
    </location>
</feature>
<comment type="subcellular location">
    <subcellularLocation>
        <location evidence="1">Cell membrane</location>
        <topology evidence="1">Multi-pass membrane protein</topology>
    </subcellularLocation>
</comment>
<evidence type="ECO:0000256" key="2">
    <source>
        <dbReference type="ARBA" id="ARBA00022475"/>
    </source>
</evidence>
<keyword evidence="5 6" id="KW-0472">Membrane</keyword>
<dbReference type="InterPro" id="IPR003838">
    <property type="entry name" value="ABC3_permease_C"/>
</dbReference>
<keyword evidence="3 6" id="KW-0812">Transmembrane</keyword>
<keyword evidence="4 6" id="KW-1133">Transmembrane helix</keyword>